<proteinExistence type="predicted"/>
<gene>
    <name evidence="2" type="ORF">SR41_17745</name>
</gene>
<sequence>MITAACAPSMSAVAREDQSERSELPETGFDRTDRLAGVLSEREVAWPGDRRAPFLPIIGMGVADEVFERL</sequence>
<feature type="region of interest" description="Disordered" evidence="1">
    <location>
        <begin position="1"/>
        <end position="26"/>
    </location>
</feature>
<evidence type="ECO:0000256" key="1">
    <source>
        <dbReference type="SAM" id="MobiDB-lite"/>
    </source>
</evidence>
<dbReference type="AlphaFoldDB" id="A0A0D1KN08"/>
<evidence type="ECO:0000313" key="3">
    <source>
        <dbReference type="Proteomes" id="UP000033203"/>
    </source>
</evidence>
<dbReference type="Proteomes" id="UP000033203">
    <property type="component" value="Unassembled WGS sequence"/>
</dbReference>
<reference evidence="2 3" key="1">
    <citation type="submission" date="2015-01" db="EMBL/GenBank/DDBJ databases">
        <title>Genome of Sphingomonas taxi strain 30a.</title>
        <authorList>
            <person name="Eevers N."/>
            <person name="Van Hamme J."/>
            <person name="Bottos E."/>
            <person name="Weyens N."/>
            <person name="Vangronsveld J."/>
        </authorList>
    </citation>
    <scope>NUCLEOTIDE SEQUENCE [LARGE SCALE GENOMIC DNA]</scope>
    <source>
        <strain evidence="2 3">30a</strain>
    </source>
</reference>
<name>A0A0D1KN08_9SPHN</name>
<feature type="compositionally biased region" description="Basic and acidic residues" evidence="1">
    <location>
        <begin position="14"/>
        <end position="26"/>
    </location>
</feature>
<dbReference type="EMBL" id="JXTP01000094">
    <property type="protein sequence ID" value="KIU25884.1"/>
    <property type="molecule type" value="Genomic_DNA"/>
</dbReference>
<comment type="caution">
    <text evidence="2">The sequence shown here is derived from an EMBL/GenBank/DDBJ whole genome shotgun (WGS) entry which is preliminary data.</text>
</comment>
<evidence type="ECO:0000313" key="2">
    <source>
        <dbReference type="EMBL" id="KIU25884.1"/>
    </source>
</evidence>
<protein>
    <submittedName>
        <fullName evidence="2">Uncharacterized protein</fullName>
    </submittedName>
</protein>
<organism evidence="2 3">
    <name type="scientific">Sphingomonas melonis</name>
    <dbReference type="NCBI Taxonomy" id="152682"/>
    <lineage>
        <taxon>Bacteria</taxon>
        <taxon>Pseudomonadati</taxon>
        <taxon>Pseudomonadota</taxon>
        <taxon>Alphaproteobacteria</taxon>
        <taxon>Sphingomonadales</taxon>
        <taxon>Sphingomonadaceae</taxon>
        <taxon>Sphingomonas</taxon>
    </lineage>
</organism>
<accession>A0A0D1KN08</accession>